<reference evidence="2 3" key="1">
    <citation type="submission" date="2018-12" db="EMBL/GenBank/DDBJ databases">
        <title>Draft genome sequence of Embleya hyalina NBRC 13850T.</title>
        <authorList>
            <person name="Komaki H."/>
            <person name="Hosoyama A."/>
            <person name="Kimura A."/>
            <person name="Ichikawa N."/>
            <person name="Tamura T."/>
        </authorList>
    </citation>
    <scope>NUCLEOTIDE SEQUENCE [LARGE SCALE GENOMIC DNA]</scope>
    <source>
        <strain evidence="2 3">NBRC 13850</strain>
    </source>
</reference>
<name>A0A401Z1E0_9ACTN</name>
<dbReference type="SUPFAM" id="SSF56601">
    <property type="entry name" value="beta-lactamase/transpeptidase-like"/>
    <property type="match status" value="1"/>
</dbReference>
<dbReference type="EMBL" id="BIFH01000041">
    <property type="protein sequence ID" value="GCE00659.1"/>
    <property type="molecule type" value="Genomic_DNA"/>
</dbReference>
<dbReference type="PANTHER" id="PTHR46825:SF9">
    <property type="entry name" value="BETA-LACTAMASE-RELATED DOMAIN-CONTAINING PROTEIN"/>
    <property type="match status" value="1"/>
</dbReference>
<keyword evidence="2" id="KW-0378">Hydrolase</keyword>
<proteinExistence type="predicted"/>
<dbReference type="Gene3D" id="3.40.710.10">
    <property type="entry name" value="DD-peptidase/beta-lactamase superfamily"/>
    <property type="match status" value="1"/>
</dbReference>
<dbReference type="Proteomes" id="UP000286931">
    <property type="component" value="Unassembled WGS sequence"/>
</dbReference>
<evidence type="ECO:0000313" key="3">
    <source>
        <dbReference type="Proteomes" id="UP000286931"/>
    </source>
</evidence>
<feature type="domain" description="Beta-lactamase-related" evidence="1">
    <location>
        <begin position="12"/>
        <end position="335"/>
    </location>
</feature>
<dbReference type="InterPro" id="IPR001466">
    <property type="entry name" value="Beta-lactam-related"/>
</dbReference>
<comment type="caution">
    <text evidence="2">The sequence shown here is derived from an EMBL/GenBank/DDBJ whole genome shotgun (WGS) entry which is preliminary data.</text>
</comment>
<dbReference type="GO" id="GO:0016787">
    <property type="term" value="F:hydrolase activity"/>
    <property type="evidence" value="ECO:0007669"/>
    <property type="project" value="UniProtKB-KW"/>
</dbReference>
<dbReference type="AlphaFoldDB" id="A0A401Z1E0"/>
<keyword evidence="3" id="KW-1185">Reference proteome</keyword>
<accession>A0A401Z1E0</accession>
<evidence type="ECO:0000259" key="1">
    <source>
        <dbReference type="Pfam" id="PF00144"/>
    </source>
</evidence>
<dbReference type="RefSeq" id="WP_126642361.1">
    <property type="nucleotide sequence ID" value="NZ_BIFH01000041.1"/>
</dbReference>
<dbReference type="InterPro" id="IPR050491">
    <property type="entry name" value="AmpC-like"/>
</dbReference>
<evidence type="ECO:0000313" key="2">
    <source>
        <dbReference type="EMBL" id="GCE00659.1"/>
    </source>
</evidence>
<dbReference type="Pfam" id="PF00144">
    <property type="entry name" value="Beta-lactamase"/>
    <property type="match status" value="1"/>
</dbReference>
<gene>
    <name evidence="2" type="ORF">EHYA_08385</name>
</gene>
<protein>
    <submittedName>
        <fullName evidence="2">Serine hydrolase</fullName>
    </submittedName>
</protein>
<dbReference type="PANTHER" id="PTHR46825">
    <property type="entry name" value="D-ALANYL-D-ALANINE-CARBOXYPEPTIDASE/ENDOPEPTIDASE AMPH"/>
    <property type="match status" value="1"/>
</dbReference>
<dbReference type="OrthoDB" id="262125at2"/>
<sequence length="475" mass="50499">MLTPMVDRRDLQQRLDDLAHQYRVPGAAAGVLVGGRVEVVATGIAKLGTSVPVTTDSVFLLASLTKVWTATLVLQLVDEGLVDPSLPVNHYLDPSLRLANEEVARTVTVGQLLSHSGGFFGDAAEPNIRSDDAVEKIVDSYRDLVQLHRPGALFSYSNSGYNVLGRLVECVTGSTWDDALRTRLIEPLGLGSTSTLPEETMTRPLVVGHVPAAPGSHDLAPVSTWLDPRTSGPCGGTLAATPADLLAFARHHLENGLAPSGARLMSAETTRSMREPHVVQPDPSRGPAWGWGWSIEHLEPRVVGHIGSTCGQQSRLVLAPDHGVAICVMASGDVQGMGDKLVSELLEQLVGVGLPATPDPVEADVDVTPYVGRFRMSDEATIDVRAEASGLVASFTTSGRWADFHGDFSTPMTYAGGTTFLMTMPPVTDPVAATFLWEDGADGPATHLASQMRVAPRSEAFTRSWPRPGSSPDSV</sequence>
<organism evidence="2 3">
    <name type="scientific">Embleya hyalina</name>
    <dbReference type="NCBI Taxonomy" id="516124"/>
    <lineage>
        <taxon>Bacteria</taxon>
        <taxon>Bacillati</taxon>
        <taxon>Actinomycetota</taxon>
        <taxon>Actinomycetes</taxon>
        <taxon>Kitasatosporales</taxon>
        <taxon>Streptomycetaceae</taxon>
        <taxon>Embleya</taxon>
    </lineage>
</organism>
<dbReference type="InterPro" id="IPR012338">
    <property type="entry name" value="Beta-lactam/transpept-like"/>
</dbReference>